<protein>
    <recommendedName>
        <fullName evidence="1">Fungal-type protein kinase domain-containing protein</fullName>
    </recommendedName>
</protein>
<keyword evidence="3" id="KW-1185">Reference proteome</keyword>
<name>A0ABP1CYH3_9APHY</name>
<gene>
    <name evidence="2" type="ORF">GFSPODELE1_LOCUS2850</name>
</gene>
<organism evidence="2 3">
    <name type="scientific">Somion occarium</name>
    <dbReference type="NCBI Taxonomy" id="3059160"/>
    <lineage>
        <taxon>Eukaryota</taxon>
        <taxon>Fungi</taxon>
        <taxon>Dikarya</taxon>
        <taxon>Basidiomycota</taxon>
        <taxon>Agaricomycotina</taxon>
        <taxon>Agaricomycetes</taxon>
        <taxon>Polyporales</taxon>
        <taxon>Cerrenaceae</taxon>
        <taxon>Somion</taxon>
    </lineage>
</organism>
<dbReference type="InterPro" id="IPR011009">
    <property type="entry name" value="Kinase-like_dom_sf"/>
</dbReference>
<sequence length="416" mass="48174">MDLVTRPPRISEIKVKFNAKEEYGRLSPVGHGTRVYNVESVEMPRSLTSDSDIVSSTRSLVNKYQPDLIENLRVVYYSYDYEGSETSRIRESVGLPIKIVNEMVAGRVLRDHLIERLQNMMTLRPRLFMSAWLQIVKCHYFIWECGVQHSDISEGNVMYRSKGNGIYGVLNDWDLATIRDRKDHGGLERTGSMPFMSLHLLTEEYWNGAIKRLYRHELESLIWLLPWVALNYSSGKYRLNNKVKYWITGNYTLCREDKGDFLSFLCEFCTEGLWQDMRPIIGKPLSWLVRFRANHNLTLVDNPGGWIEPDNQSLYHEIMDMVVAVMARFPDISVPAPREDIPVDYRRPPTPPLLAMISLPGLWRVAGGLSKPQTYLMRIHVTIRKQMTPDPPLNRDPLVCPDVCTLREDQGCRLLH</sequence>
<dbReference type="Proteomes" id="UP001497453">
    <property type="component" value="Chromosome 11"/>
</dbReference>
<accession>A0ABP1CYH3</accession>
<dbReference type="InterPro" id="IPR040976">
    <property type="entry name" value="Pkinase_fungal"/>
</dbReference>
<dbReference type="SUPFAM" id="SSF56112">
    <property type="entry name" value="Protein kinase-like (PK-like)"/>
    <property type="match status" value="1"/>
</dbReference>
<evidence type="ECO:0000313" key="2">
    <source>
        <dbReference type="EMBL" id="CAL1699788.1"/>
    </source>
</evidence>
<evidence type="ECO:0000259" key="1">
    <source>
        <dbReference type="Pfam" id="PF17667"/>
    </source>
</evidence>
<evidence type="ECO:0000313" key="3">
    <source>
        <dbReference type="Proteomes" id="UP001497453"/>
    </source>
</evidence>
<reference evidence="3" key="1">
    <citation type="submission" date="2024-04" db="EMBL/GenBank/DDBJ databases">
        <authorList>
            <person name="Shaw F."/>
            <person name="Minotto A."/>
        </authorList>
    </citation>
    <scope>NUCLEOTIDE SEQUENCE [LARGE SCALE GENOMIC DNA]</scope>
</reference>
<feature type="domain" description="Fungal-type protein kinase" evidence="1">
    <location>
        <begin position="129"/>
        <end position="228"/>
    </location>
</feature>
<dbReference type="PANTHER" id="PTHR38248:SF2">
    <property type="entry name" value="FUNK1 11"/>
    <property type="match status" value="1"/>
</dbReference>
<dbReference type="PANTHER" id="PTHR38248">
    <property type="entry name" value="FUNK1 6"/>
    <property type="match status" value="1"/>
</dbReference>
<proteinExistence type="predicted"/>
<dbReference type="EMBL" id="OZ037954">
    <property type="protein sequence ID" value="CAL1699788.1"/>
    <property type="molecule type" value="Genomic_DNA"/>
</dbReference>
<dbReference type="Pfam" id="PF17667">
    <property type="entry name" value="Pkinase_fungal"/>
    <property type="match status" value="1"/>
</dbReference>